<dbReference type="SUPFAM" id="SSF53474">
    <property type="entry name" value="alpha/beta-Hydrolases"/>
    <property type="match status" value="1"/>
</dbReference>
<comment type="caution">
    <text evidence="2">The sequence shown here is derived from an EMBL/GenBank/DDBJ whole genome shotgun (WGS) entry which is preliminary data.</text>
</comment>
<organism evidence="2 3">
    <name type="scientific">Catenulispora yoronensis</name>
    <dbReference type="NCBI Taxonomy" id="450799"/>
    <lineage>
        <taxon>Bacteria</taxon>
        <taxon>Bacillati</taxon>
        <taxon>Actinomycetota</taxon>
        <taxon>Actinomycetes</taxon>
        <taxon>Catenulisporales</taxon>
        <taxon>Catenulisporaceae</taxon>
        <taxon>Catenulispora</taxon>
    </lineage>
</organism>
<keyword evidence="3" id="KW-1185">Reference proteome</keyword>
<sequence>MRTTTDIDGRTTHYTSTGQGEPILILDDLDDFDDFDDFGDRDSPAGTAAAFDLLTDWFLVLTPDWRHPDGAESAATTTTTAKSTDTSTATANPTAVPLDTTSAGPADPLPTIAAFIEALDLRPVRLVGRGSGAGLALRLAMERPDLVRQAAVVGSLPVCDGLATMTVPLLVLQGDDEALDVAHGAALARAVPDGRLAVLPGSSRLLPEAKPELVGLILLDFFESGA</sequence>
<dbReference type="RefSeq" id="WP_344672043.1">
    <property type="nucleotide sequence ID" value="NZ_BAAAQN010000103.1"/>
</dbReference>
<evidence type="ECO:0000313" key="2">
    <source>
        <dbReference type="EMBL" id="GAA2065516.1"/>
    </source>
</evidence>
<dbReference type="EMBL" id="BAAAQN010000103">
    <property type="protein sequence ID" value="GAA2065516.1"/>
    <property type="molecule type" value="Genomic_DNA"/>
</dbReference>
<feature type="compositionally biased region" description="Low complexity" evidence="1">
    <location>
        <begin position="71"/>
        <end position="91"/>
    </location>
</feature>
<protein>
    <recommendedName>
        <fullName evidence="4">Alpha/beta hydrolase</fullName>
    </recommendedName>
</protein>
<evidence type="ECO:0000313" key="3">
    <source>
        <dbReference type="Proteomes" id="UP001500751"/>
    </source>
</evidence>
<reference evidence="3" key="1">
    <citation type="journal article" date="2019" name="Int. J. Syst. Evol. Microbiol.">
        <title>The Global Catalogue of Microorganisms (GCM) 10K type strain sequencing project: providing services to taxonomists for standard genome sequencing and annotation.</title>
        <authorList>
            <consortium name="The Broad Institute Genomics Platform"/>
            <consortium name="The Broad Institute Genome Sequencing Center for Infectious Disease"/>
            <person name="Wu L."/>
            <person name="Ma J."/>
        </authorList>
    </citation>
    <scope>NUCLEOTIDE SEQUENCE [LARGE SCALE GENOMIC DNA]</scope>
    <source>
        <strain evidence="3">JCM 16014</strain>
    </source>
</reference>
<dbReference type="InterPro" id="IPR029058">
    <property type="entry name" value="AB_hydrolase_fold"/>
</dbReference>
<proteinExistence type="predicted"/>
<gene>
    <name evidence="2" type="ORF">GCM10009839_91470</name>
</gene>
<dbReference type="Gene3D" id="3.40.50.1820">
    <property type="entry name" value="alpha/beta hydrolase"/>
    <property type="match status" value="2"/>
</dbReference>
<feature type="region of interest" description="Disordered" evidence="1">
    <location>
        <begin position="70"/>
        <end position="103"/>
    </location>
</feature>
<evidence type="ECO:0000256" key="1">
    <source>
        <dbReference type="SAM" id="MobiDB-lite"/>
    </source>
</evidence>
<evidence type="ECO:0008006" key="4">
    <source>
        <dbReference type="Google" id="ProtNLM"/>
    </source>
</evidence>
<dbReference type="Proteomes" id="UP001500751">
    <property type="component" value="Unassembled WGS sequence"/>
</dbReference>
<name>A0ABP5H8M9_9ACTN</name>
<accession>A0ABP5H8M9</accession>